<gene>
    <name evidence="2" type="ORF">ACFQ2K_09265</name>
</gene>
<dbReference type="EMBL" id="JBHTGL010000008">
    <property type="protein sequence ID" value="MFD0622979.1"/>
    <property type="molecule type" value="Genomic_DNA"/>
</dbReference>
<evidence type="ECO:0000313" key="2">
    <source>
        <dbReference type="EMBL" id="MFD0622979.1"/>
    </source>
</evidence>
<reference evidence="3" key="1">
    <citation type="journal article" date="2019" name="Int. J. Syst. Evol. Microbiol.">
        <title>The Global Catalogue of Microorganisms (GCM) 10K type strain sequencing project: providing services to taxonomists for standard genome sequencing and annotation.</title>
        <authorList>
            <consortium name="The Broad Institute Genomics Platform"/>
            <consortium name="The Broad Institute Genome Sequencing Center for Infectious Disease"/>
            <person name="Wu L."/>
            <person name="Ma J."/>
        </authorList>
    </citation>
    <scope>NUCLEOTIDE SEQUENCE [LARGE SCALE GENOMIC DNA]</scope>
    <source>
        <strain evidence="3">JCM 12607</strain>
    </source>
</reference>
<evidence type="ECO:0000256" key="1">
    <source>
        <dbReference type="SAM" id="MobiDB-lite"/>
    </source>
</evidence>
<organism evidence="2 3">
    <name type="scientific">Streptomyces sanglieri</name>
    <dbReference type="NCBI Taxonomy" id="193460"/>
    <lineage>
        <taxon>Bacteria</taxon>
        <taxon>Bacillati</taxon>
        <taxon>Actinomycetota</taxon>
        <taxon>Actinomycetes</taxon>
        <taxon>Kitasatosporales</taxon>
        <taxon>Streptomycetaceae</taxon>
        <taxon>Streptomyces</taxon>
    </lineage>
</organism>
<keyword evidence="3" id="KW-1185">Reference proteome</keyword>
<name>A0ABW2WN71_9ACTN</name>
<feature type="compositionally biased region" description="Polar residues" evidence="1">
    <location>
        <begin position="206"/>
        <end position="226"/>
    </location>
</feature>
<sequence length="241" mass="26168">MVHGQLLSHSEKPADDYAFDGRVRRLAEDLALLSTNPDHLAGACAQLALLEQPAVVSPAQSRILIRIVDDSLDADYDRPARLLERHSEHQRVQTLAALAANPHTPHTAVGDVLDVLHPAELAWIAEKVEGPDWFLNAAASVPAPEDEDDSVLRLLSDDELAQHPDPAAVLQSWLDSPATGEILSRSEVYRAVVKSRHHTLEHLRQTRPTRPSPATNPTSPCRSCWTTADAAPAGGRPSPPP</sequence>
<comment type="caution">
    <text evidence="2">The sequence shown here is derived from an EMBL/GenBank/DDBJ whole genome shotgun (WGS) entry which is preliminary data.</text>
</comment>
<feature type="compositionally biased region" description="Low complexity" evidence="1">
    <location>
        <begin position="228"/>
        <end position="241"/>
    </location>
</feature>
<feature type="region of interest" description="Disordered" evidence="1">
    <location>
        <begin position="199"/>
        <end position="241"/>
    </location>
</feature>
<proteinExistence type="predicted"/>
<evidence type="ECO:0008006" key="4">
    <source>
        <dbReference type="Google" id="ProtNLM"/>
    </source>
</evidence>
<evidence type="ECO:0000313" key="3">
    <source>
        <dbReference type="Proteomes" id="UP001596915"/>
    </source>
</evidence>
<accession>A0ABW2WN71</accession>
<dbReference type="Proteomes" id="UP001596915">
    <property type="component" value="Unassembled WGS sequence"/>
</dbReference>
<protein>
    <recommendedName>
        <fullName evidence="4">DUF2336 domain-containing protein</fullName>
    </recommendedName>
</protein>